<evidence type="ECO:0000256" key="7">
    <source>
        <dbReference type="ARBA" id="ARBA00023180"/>
    </source>
</evidence>
<dbReference type="GO" id="GO:0016787">
    <property type="term" value="F:hydrolase activity"/>
    <property type="evidence" value="ECO:0007669"/>
    <property type="project" value="UniProtKB-KW"/>
</dbReference>
<dbReference type="Pfam" id="PF00135">
    <property type="entry name" value="COesterase"/>
    <property type="match status" value="1"/>
</dbReference>
<gene>
    <name evidence="10" type="ORF">MBM_07032</name>
</gene>
<evidence type="ECO:0000256" key="3">
    <source>
        <dbReference type="ARBA" id="ARBA00022525"/>
    </source>
</evidence>
<evidence type="ECO:0000256" key="4">
    <source>
        <dbReference type="ARBA" id="ARBA00022729"/>
    </source>
</evidence>
<evidence type="ECO:0000256" key="1">
    <source>
        <dbReference type="ARBA" id="ARBA00004613"/>
    </source>
</evidence>
<dbReference type="InterPro" id="IPR029058">
    <property type="entry name" value="AB_hydrolase_fold"/>
</dbReference>
<dbReference type="HOGENOM" id="CLU_006586_10_6_1"/>
<evidence type="ECO:0000259" key="9">
    <source>
        <dbReference type="Pfam" id="PF00135"/>
    </source>
</evidence>
<dbReference type="OMA" id="MINSFFL"/>
<sequence>MTLATLLLVALPLTLALSIFDPHPTVDITTPPARIIGARSRLGAESFRGIPFAKPPIGQLRLRPPQPLSALGETVDTENPRSCPQMFFGNDLYSSPFTSVVGAIAENPLFQKVTNTGEDCLTINVQRPKGTTASSNLPVLFWIWGGAFQFGSTAMYDAAILLKESERNNQQFIFVTANYRSGAFGFLPGKEIKADGASNLALLDQRLALEWVADNIAAFGGDPSKVTIWGLSSGAVSVMDQMLLYDGNNTYKGKPLFRGAIMNSGSLFPANPVDSPKAQAIYDHVVLRAGCSTAPSTLDCLRGLDYQTFHQAANSVPALLSYTSLALSYMPRPDGVVLTDSPEALVAAGKYAAVPTIIGNQEDEGTTFAFFQGNITNTAEIAAYLSEYYFQDANATQIDELLAAYPDDPAQGSPFNTGNKNNIQPQYKRLSAILGDLAFIFTRRSFLETHTSLFPDVPVWSYLMSHNAGFTPLGSFHAGDLITIFYDKLGFYTATNIRSYYFSFVKNLDPNADGGRMPWPKWSEGRNLMHFLLREGRLLVDDFRMEGYRWFRSNLGNIRM</sequence>
<dbReference type="KEGG" id="mbe:MBM_07032"/>
<organism evidence="10 11">
    <name type="scientific">Marssonina brunnea f. sp. multigermtubi (strain MB_m1)</name>
    <name type="common">Marssonina leaf spot fungus</name>
    <dbReference type="NCBI Taxonomy" id="1072389"/>
    <lineage>
        <taxon>Eukaryota</taxon>
        <taxon>Fungi</taxon>
        <taxon>Dikarya</taxon>
        <taxon>Ascomycota</taxon>
        <taxon>Pezizomycotina</taxon>
        <taxon>Leotiomycetes</taxon>
        <taxon>Helotiales</taxon>
        <taxon>Drepanopezizaceae</taxon>
        <taxon>Drepanopeziza</taxon>
    </lineage>
</organism>
<feature type="chain" id="PRO_5005137342" description="Carboxylic ester hydrolase" evidence="8">
    <location>
        <begin position="17"/>
        <end position="560"/>
    </location>
</feature>
<dbReference type="Proteomes" id="UP000006753">
    <property type="component" value="Unassembled WGS sequence"/>
</dbReference>
<keyword evidence="4 8" id="KW-0732">Signal</keyword>
<name>K1WPC4_MARBU</name>
<evidence type="ECO:0000313" key="10">
    <source>
        <dbReference type="EMBL" id="EKD14821.1"/>
    </source>
</evidence>
<reference evidence="10 11" key="1">
    <citation type="journal article" date="2012" name="BMC Genomics">
        <title>Sequencing the genome of Marssonina brunnea reveals fungus-poplar co-evolution.</title>
        <authorList>
            <person name="Zhu S."/>
            <person name="Cao Y.-Z."/>
            <person name="Jiang C."/>
            <person name="Tan B.-Y."/>
            <person name="Wang Z."/>
            <person name="Feng S."/>
            <person name="Zhang L."/>
            <person name="Su X.-H."/>
            <person name="Brejova B."/>
            <person name="Vinar T."/>
            <person name="Xu M."/>
            <person name="Wang M.-X."/>
            <person name="Zhang S.-G."/>
            <person name="Huang M.-R."/>
            <person name="Wu R."/>
            <person name="Zhou Y."/>
        </authorList>
    </citation>
    <scope>NUCLEOTIDE SEQUENCE [LARGE SCALE GENOMIC DNA]</scope>
    <source>
        <strain evidence="10 11">MB_m1</strain>
    </source>
</reference>
<dbReference type="eggNOG" id="KOG4389">
    <property type="taxonomic scope" value="Eukaryota"/>
</dbReference>
<dbReference type="InParanoid" id="K1WPC4"/>
<dbReference type="GeneID" id="18762967"/>
<comment type="subcellular location">
    <subcellularLocation>
        <location evidence="1">Secreted</location>
    </subcellularLocation>
</comment>
<dbReference type="InterPro" id="IPR050309">
    <property type="entry name" value="Type-B_Carboxylest/Lipase"/>
</dbReference>
<keyword evidence="7" id="KW-0325">Glycoprotein</keyword>
<evidence type="ECO:0000313" key="11">
    <source>
        <dbReference type="Proteomes" id="UP000006753"/>
    </source>
</evidence>
<evidence type="ECO:0000256" key="6">
    <source>
        <dbReference type="ARBA" id="ARBA00023098"/>
    </source>
</evidence>
<evidence type="ECO:0000256" key="8">
    <source>
        <dbReference type="RuleBase" id="RU361235"/>
    </source>
</evidence>
<comment type="similarity">
    <text evidence="2 8">Belongs to the type-B carboxylesterase/lipase family.</text>
</comment>
<dbReference type="PANTHER" id="PTHR11559">
    <property type="entry name" value="CARBOXYLESTERASE"/>
    <property type="match status" value="1"/>
</dbReference>
<dbReference type="SUPFAM" id="SSF53474">
    <property type="entry name" value="alpha/beta-Hydrolases"/>
    <property type="match status" value="1"/>
</dbReference>
<keyword evidence="5 8" id="KW-0378">Hydrolase</keyword>
<feature type="domain" description="Carboxylesterase type B" evidence="9">
    <location>
        <begin position="30"/>
        <end position="529"/>
    </location>
</feature>
<dbReference type="FunFam" id="3.40.50.1820:FF:000213">
    <property type="entry name" value="Carboxylic ester hydrolase"/>
    <property type="match status" value="1"/>
</dbReference>
<evidence type="ECO:0000256" key="5">
    <source>
        <dbReference type="ARBA" id="ARBA00022801"/>
    </source>
</evidence>
<dbReference type="OrthoDB" id="408631at2759"/>
<dbReference type="PROSITE" id="PS00122">
    <property type="entry name" value="CARBOXYLESTERASE_B_1"/>
    <property type="match status" value="1"/>
</dbReference>
<dbReference type="EC" id="3.1.1.-" evidence="8"/>
<dbReference type="EMBL" id="JH921444">
    <property type="protein sequence ID" value="EKD14821.1"/>
    <property type="molecule type" value="Genomic_DNA"/>
</dbReference>
<keyword evidence="6" id="KW-0443">Lipid metabolism</keyword>
<dbReference type="GO" id="GO:0006629">
    <property type="term" value="P:lipid metabolic process"/>
    <property type="evidence" value="ECO:0007669"/>
    <property type="project" value="UniProtKB-KW"/>
</dbReference>
<feature type="signal peptide" evidence="8">
    <location>
        <begin position="1"/>
        <end position="16"/>
    </location>
</feature>
<proteinExistence type="inferred from homology"/>
<protein>
    <recommendedName>
        <fullName evidence="8">Carboxylic ester hydrolase</fullName>
        <ecNumber evidence="8">3.1.1.-</ecNumber>
    </recommendedName>
</protein>
<accession>K1WPC4</accession>
<dbReference type="Gene3D" id="3.40.50.1820">
    <property type="entry name" value="alpha/beta hydrolase"/>
    <property type="match status" value="1"/>
</dbReference>
<evidence type="ECO:0000256" key="2">
    <source>
        <dbReference type="ARBA" id="ARBA00005964"/>
    </source>
</evidence>
<dbReference type="GO" id="GO:0005576">
    <property type="term" value="C:extracellular region"/>
    <property type="evidence" value="ECO:0007669"/>
    <property type="project" value="UniProtKB-SubCell"/>
</dbReference>
<dbReference type="AlphaFoldDB" id="K1WPC4"/>
<dbReference type="InterPro" id="IPR002018">
    <property type="entry name" value="CarbesteraseB"/>
</dbReference>
<dbReference type="InterPro" id="IPR019826">
    <property type="entry name" value="Carboxylesterase_B_AS"/>
</dbReference>
<dbReference type="ESTHER" id="marbu-k1wpc4">
    <property type="family name" value="Fungal_carboxylesterase_lipase"/>
</dbReference>
<keyword evidence="3" id="KW-0964">Secreted</keyword>
<keyword evidence="11" id="KW-1185">Reference proteome</keyword>